<dbReference type="eggNOG" id="COG0845">
    <property type="taxonomic scope" value="Bacteria"/>
</dbReference>
<dbReference type="InterPro" id="IPR050739">
    <property type="entry name" value="MFP"/>
</dbReference>
<evidence type="ECO:0000313" key="4">
    <source>
        <dbReference type="EMBL" id="ACK67238.1"/>
    </source>
</evidence>
<keyword evidence="1" id="KW-0175">Coiled coil</keyword>
<evidence type="ECO:0000313" key="5">
    <source>
        <dbReference type="Proteomes" id="UP000008204"/>
    </source>
</evidence>
<dbReference type="InterPro" id="IPR058982">
    <property type="entry name" value="Beta-barrel_AprE"/>
</dbReference>
<dbReference type="Gene3D" id="2.40.50.100">
    <property type="match status" value="1"/>
</dbReference>
<gene>
    <name evidence="4" type="ordered locus">PCC8801_3265</name>
</gene>
<sequence length="549" mass="60963">MKLSPNSSHENLDYQQPVNGSISEMGSEVSQEDITSIYGGVVGSSLPISSMGVSSAYPLPTPQTEPKVTVPRWSPSVHDLLDQPPASLPQRLIYGGIAFCLAFGTWAWFGTIEEVGHAQGKLIPQGETYKIQPIELGKVKSIEVKAGEEVQAGQVIMELDTELAQKEVEQHQQMLAAYQLELAQQQMLLERVQLEAQTRAAMASAEQNAQRSAIALTQEKIATTRHLLGQQQSEALAYRSRQRQLQPLTSTAHERLEQLQGEVLAHQARLERLKPLEEEGAVSQDYIFQAEQELRQTQQRITQSVLQEVPSTQEQLFQADQSLRDLQRQITENKGDLTAAFKDAERLTAELHQKQAQAEQMQLEAQQKAQELEVAITQLRGKIADTQTLLLAAQAKLKYKFLKAPVDGVVLSLDVKRTGEVIEAGKIVAQVAPNGVPLVLSALLPNREAGFVELGMPVQVKLDAYPYQDYGIVSGQVTKISEDAESDEKLGEVYRVEVDLDRDYIQDNQQKIAFKAGQTGTADIVIRRRRIIDILIDPIKKIQEDGIKL</sequence>
<dbReference type="Pfam" id="PF26002">
    <property type="entry name" value="Beta-barrel_AprE"/>
    <property type="match status" value="1"/>
</dbReference>
<protein>
    <submittedName>
        <fullName evidence="4">Secretion protein HlyD family protein</fullName>
    </submittedName>
</protein>
<feature type="region of interest" description="Disordered" evidence="2">
    <location>
        <begin position="1"/>
        <end position="26"/>
    </location>
</feature>
<evidence type="ECO:0000256" key="1">
    <source>
        <dbReference type="SAM" id="Coils"/>
    </source>
</evidence>
<reference evidence="5" key="1">
    <citation type="journal article" date="2011" name="MBio">
        <title>Novel metabolic attributes of the genus Cyanothece, comprising a group of unicellular nitrogen-fixing Cyanobacteria.</title>
        <authorList>
            <person name="Bandyopadhyay A."/>
            <person name="Elvitigala T."/>
            <person name="Welsh E."/>
            <person name="Stockel J."/>
            <person name="Liberton M."/>
            <person name="Min H."/>
            <person name="Sherman L.A."/>
            <person name="Pakrasi H.B."/>
        </authorList>
    </citation>
    <scope>NUCLEOTIDE SEQUENCE [LARGE SCALE GENOMIC DNA]</scope>
    <source>
        <strain evidence="5">PCC 8801</strain>
    </source>
</reference>
<evidence type="ECO:0000259" key="3">
    <source>
        <dbReference type="Pfam" id="PF26002"/>
    </source>
</evidence>
<dbReference type="KEGG" id="cyp:PCC8801_3265"/>
<dbReference type="PANTHER" id="PTHR30386:SF28">
    <property type="entry name" value="EXPORTED PROTEIN"/>
    <property type="match status" value="1"/>
</dbReference>
<keyword evidence="5" id="KW-1185">Reference proteome</keyword>
<dbReference type="RefSeq" id="WP_012596499.1">
    <property type="nucleotide sequence ID" value="NC_011726.1"/>
</dbReference>
<feature type="coiled-coil region" evidence="1">
    <location>
        <begin position="337"/>
        <end position="382"/>
    </location>
</feature>
<evidence type="ECO:0000256" key="2">
    <source>
        <dbReference type="SAM" id="MobiDB-lite"/>
    </source>
</evidence>
<proteinExistence type="predicted"/>
<feature type="coiled-coil region" evidence="1">
    <location>
        <begin position="161"/>
        <end position="195"/>
    </location>
</feature>
<dbReference type="STRING" id="41431.PCC8801_3265"/>
<dbReference type="HOGENOM" id="CLU_023976_0_1_3"/>
<dbReference type="EMBL" id="CP001287">
    <property type="protein sequence ID" value="ACK67238.1"/>
    <property type="molecule type" value="Genomic_DNA"/>
</dbReference>
<dbReference type="Gene3D" id="2.40.30.170">
    <property type="match status" value="1"/>
</dbReference>
<dbReference type="PANTHER" id="PTHR30386">
    <property type="entry name" value="MEMBRANE FUSION SUBUNIT OF EMRAB-TOLC MULTIDRUG EFFLUX PUMP"/>
    <property type="match status" value="1"/>
</dbReference>
<dbReference type="PRINTS" id="PR01490">
    <property type="entry name" value="RTXTOXIND"/>
</dbReference>
<accession>B7JYD6</accession>
<name>B7JYD6_RIPO1</name>
<dbReference type="AlphaFoldDB" id="B7JYD6"/>
<organism evidence="4 5">
    <name type="scientific">Rippkaea orientalis (strain PCC 8801 / RF-1)</name>
    <name type="common">Cyanothece sp. (strain PCC 8801)</name>
    <dbReference type="NCBI Taxonomy" id="41431"/>
    <lineage>
        <taxon>Bacteria</taxon>
        <taxon>Bacillati</taxon>
        <taxon>Cyanobacteriota</taxon>
        <taxon>Cyanophyceae</taxon>
        <taxon>Oscillatoriophycideae</taxon>
        <taxon>Chroococcales</taxon>
        <taxon>Aphanothecaceae</taxon>
        <taxon>Rippkaea</taxon>
        <taxon>Rippkaea orientalis</taxon>
    </lineage>
</organism>
<dbReference type="Proteomes" id="UP000008204">
    <property type="component" value="Chromosome"/>
</dbReference>
<dbReference type="OrthoDB" id="9775513at2"/>
<feature type="domain" description="AprE-like beta-barrel" evidence="3">
    <location>
        <begin position="438"/>
        <end position="525"/>
    </location>
</feature>
<dbReference type="GO" id="GO:0016020">
    <property type="term" value="C:membrane"/>
    <property type="evidence" value="ECO:0007669"/>
    <property type="project" value="UniProtKB-SubCell"/>
</dbReference>